<dbReference type="InterPro" id="IPR007110">
    <property type="entry name" value="Ig-like_dom"/>
</dbReference>
<dbReference type="Proteomes" id="UP000694568">
    <property type="component" value="Unplaced"/>
</dbReference>
<keyword evidence="5" id="KW-0391">Immunity</keyword>
<keyword evidence="8" id="KW-1185">Reference proteome</keyword>
<dbReference type="InterPro" id="IPR051287">
    <property type="entry name" value="TCR_variable_region"/>
</dbReference>
<protein>
    <recommendedName>
        <fullName evidence="6">Ig-like domain-containing protein</fullName>
    </recommendedName>
</protein>
<dbReference type="SUPFAM" id="SSF48726">
    <property type="entry name" value="Immunoglobulin"/>
    <property type="match status" value="1"/>
</dbReference>
<evidence type="ECO:0000256" key="3">
    <source>
        <dbReference type="ARBA" id="ARBA00023170"/>
    </source>
</evidence>
<evidence type="ECO:0000313" key="8">
    <source>
        <dbReference type="Proteomes" id="UP000694568"/>
    </source>
</evidence>
<sequence>MLFSSLGNMMEDDITASSAEVFSSEGRSVTLSCTYSVKADNLQWYRQDPGSFLIFHLGTQNETKSGLSVRVSEDKTKIILQISSAAVTDSAVYYCASWSSLYKISLCFSLIGELCSFFSLIYIN</sequence>
<dbReference type="SMART" id="SM00409">
    <property type="entry name" value="IG"/>
    <property type="match status" value="1"/>
</dbReference>
<keyword evidence="2" id="KW-1064">Adaptive immunity</keyword>
<keyword evidence="1" id="KW-0732">Signal</keyword>
<dbReference type="InterPro" id="IPR013106">
    <property type="entry name" value="Ig_V-set"/>
</dbReference>
<dbReference type="Pfam" id="PF07686">
    <property type="entry name" value="V-set"/>
    <property type="match status" value="1"/>
</dbReference>
<evidence type="ECO:0000313" key="7">
    <source>
        <dbReference type="Ensembl" id="ENSSLUP00000042629.1"/>
    </source>
</evidence>
<dbReference type="PANTHER" id="PTHR19367">
    <property type="entry name" value="T-CELL RECEPTOR ALPHA CHAIN V REGION"/>
    <property type="match status" value="1"/>
</dbReference>
<dbReference type="GO" id="GO:0002250">
    <property type="term" value="P:adaptive immune response"/>
    <property type="evidence" value="ECO:0007669"/>
    <property type="project" value="UniProtKB-KW"/>
</dbReference>
<keyword evidence="4" id="KW-0393">Immunoglobulin domain</keyword>
<evidence type="ECO:0000256" key="5">
    <source>
        <dbReference type="ARBA" id="ARBA00043266"/>
    </source>
</evidence>
<feature type="domain" description="Ig-like" evidence="6">
    <location>
        <begin position="12"/>
        <end position="105"/>
    </location>
</feature>
<evidence type="ECO:0000256" key="1">
    <source>
        <dbReference type="ARBA" id="ARBA00022729"/>
    </source>
</evidence>
<keyword evidence="5" id="KW-1279">T cell receptor</keyword>
<dbReference type="InterPro" id="IPR036179">
    <property type="entry name" value="Ig-like_dom_sf"/>
</dbReference>
<evidence type="ECO:0000256" key="2">
    <source>
        <dbReference type="ARBA" id="ARBA00023130"/>
    </source>
</evidence>
<dbReference type="GO" id="GO:0042101">
    <property type="term" value="C:T cell receptor complex"/>
    <property type="evidence" value="ECO:0007669"/>
    <property type="project" value="UniProtKB-KW"/>
</dbReference>
<organism evidence="7 8">
    <name type="scientific">Sander lucioperca</name>
    <name type="common">Pike-perch</name>
    <name type="synonym">Perca lucioperca</name>
    <dbReference type="NCBI Taxonomy" id="283035"/>
    <lineage>
        <taxon>Eukaryota</taxon>
        <taxon>Metazoa</taxon>
        <taxon>Chordata</taxon>
        <taxon>Craniata</taxon>
        <taxon>Vertebrata</taxon>
        <taxon>Euteleostomi</taxon>
        <taxon>Actinopterygii</taxon>
        <taxon>Neopterygii</taxon>
        <taxon>Teleostei</taxon>
        <taxon>Neoteleostei</taxon>
        <taxon>Acanthomorphata</taxon>
        <taxon>Eupercaria</taxon>
        <taxon>Perciformes</taxon>
        <taxon>Percoidei</taxon>
        <taxon>Percidae</taxon>
        <taxon>Luciopercinae</taxon>
        <taxon>Sander</taxon>
    </lineage>
</organism>
<evidence type="ECO:0000259" key="6">
    <source>
        <dbReference type="PROSITE" id="PS50835"/>
    </source>
</evidence>
<name>A0A8C9ZKP4_SANLU</name>
<dbReference type="GeneTree" id="ENSGT00940000175566"/>
<accession>A0A8C9ZKP4</accession>
<dbReference type="AlphaFoldDB" id="A0A8C9ZKP4"/>
<dbReference type="InterPro" id="IPR013783">
    <property type="entry name" value="Ig-like_fold"/>
</dbReference>
<reference evidence="7" key="2">
    <citation type="submission" date="2025-09" db="UniProtKB">
        <authorList>
            <consortium name="Ensembl"/>
        </authorList>
    </citation>
    <scope>IDENTIFICATION</scope>
</reference>
<dbReference type="PANTHER" id="PTHR19367:SF18">
    <property type="entry name" value="T CELL RECEPTOR ALPHA VARIABLE 16"/>
    <property type="match status" value="1"/>
</dbReference>
<dbReference type="Gene3D" id="2.60.40.10">
    <property type="entry name" value="Immunoglobulins"/>
    <property type="match status" value="1"/>
</dbReference>
<dbReference type="InterPro" id="IPR003599">
    <property type="entry name" value="Ig_sub"/>
</dbReference>
<reference evidence="7" key="1">
    <citation type="submission" date="2025-08" db="UniProtKB">
        <authorList>
            <consortium name="Ensembl"/>
        </authorList>
    </citation>
    <scope>IDENTIFICATION</scope>
</reference>
<evidence type="ECO:0000256" key="4">
    <source>
        <dbReference type="ARBA" id="ARBA00023319"/>
    </source>
</evidence>
<keyword evidence="3" id="KW-0675">Receptor</keyword>
<dbReference type="Ensembl" id="ENSSLUT00000043988.1">
    <property type="protein sequence ID" value="ENSSLUP00000042629.1"/>
    <property type="gene ID" value="ENSSLUG00000018939.1"/>
</dbReference>
<dbReference type="PROSITE" id="PS50835">
    <property type="entry name" value="IG_LIKE"/>
    <property type="match status" value="1"/>
</dbReference>
<dbReference type="SMART" id="SM00406">
    <property type="entry name" value="IGv"/>
    <property type="match status" value="1"/>
</dbReference>
<proteinExistence type="predicted"/>